<dbReference type="SFLD" id="SFLDS00003">
    <property type="entry name" value="Haloacid_Dehalogenase"/>
    <property type="match status" value="1"/>
</dbReference>
<dbReference type="Gene3D" id="3.40.50.1000">
    <property type="entry name" value="HAD superfamily/HAD-like"/>
    <property type="match status" value="1"/>
</dbReference>
<evidence type="ECO:0000256" key="3">
    <source>
        <dbReference type="ARBA" id="ARBA00022842"/>
    </source>
</evidence>
<dbReference type="PANTHER" id="PTHR46470">
    <property type="entry name" value="N-ACYLNEURAMINATE-9-PHOSPHATASE"/>
    <property type="match status" value="1"/>
</dbReference>
<dbReference type="Proteomes" id="UP000065220">
    <property type="component" value="Chromosome"/>
</dbReference>
<dbReference type="PANTHER" id="PTHR46470:SF4">
    <property type="entry name" value="5-AMINO-6-(5-PHOSPHO-D-RIBITYLAMINO)URACIL PHOSPHATASE YIGB"/>
    <property type="match status" value="1"/>
</dbReference>
<evidence type="ECO:0000313" key="5">
    <source>
        <dbReference type="EMBL" id="AMD87150.1"/>
    </source>
</evidence>
<dbReference type="Gene3D" id="1.20.120.1600">
    <property type="match status" value="1"/>
</dbReference>
<dbReference type="SUPFAM" id="SSF56784">
    <property type="entry name" value="HAD-like"/>
    <property type="match status" value="1"/>
</dbReference>
<dbReference type="InterPro" id="IPR006439">
    <property type="entry name" value="HAD-SF_hydro_IA"/>
</dbReference>
<dbReference type="Pfam" id="PF00702">
    <property type="entry name" value="Hydrolase"/>
    <property type="match status" value="1"/>
</dbReference>
<feature type="compositionally biased region" description="Basic and acidic residues" evidence="4">
    <location>
        <begin position="1"/>
        <end position="10"/>
    </location>
</feature>
<protein>
    <recommendedName>
        <fullName evidence="7">Haloacid dehalogenase</fullName>
    </recommendedName>
</protein>
<dbReference type="GO" id="GO:0016787">
    <property type="term" value="F:hydrolase activity"/>
    <property type="evidence" value="ECO:0007669"/>
    <property type="project" value="UniProtKB-KW"/>
</dbReference>
<keyword evidence="2" id="KW-0378">Hydrolase</keyword>
<dbReference type="RefSeq" id="WP_067941524.1">
    <property type="nucleotide sequence ID" value="NZ_CP014228.1"/>
</dbReference>
<comment type="cofactor">
    <cofactor evidence="1">
        <name>Mg(2+)</name>
        <dbReference type="ChEBI" id="CHEBI:18420"/>
    </cofactor>
</comment>
<dbReference type="InterPro" id="IPR051400">
    <property type="entry name" value="HAD-like_hydrolase"/>
</dbReference>
<dbReference type="AlphaFoldDB" id="A0A0X8JE36"/>
<reference evidence="6" key="1">
    <citation type="submission" date="2016-02" db="EMBL/GenBank/DDBJ databases">
        <authorList>
            <person name="Holder M.E."/>
            <person name="Ajami N.J."/>
            <person name="Petrosino J.F."/>
        </authorList>
    </citation>
    <scope>NUCLEOTIDE SEQUENCE [LARGE SCALE GENOMIC DNA]</scope>
    <source>
        <strain evidence="6">CCUG 36733</strain>
    </source>
</reference>
<evidence type="ECO:0008006" key="7">
    <source>
        <dbReference type="Google" id="ProtNLM"/>
    </source>
</evidence>
<dbReference type="STRING" id="111015.AXF14_05550"/>
<feature type="region of interest" description="Disordered" evidence="4">
    <location>
        <begin position="1"/>
        <end position="30"/>
    </location>
</feature>
<dbReference type="EMBL" id="CP014228">
    <property type="protein sequence ID" value="AMD87150.1"/>
    <property type="molecule type" value="Genomic_DNA"/>
</dbReference>
<organism evidence="5 6">
    <name type="scientific">Actinomyces radicidentis</name>
    <dbReference type="NCBI Taxonomy" id="111015"/>
    <lineage>
        <taxon>Bacteria</taxon>
        <taxon>Bacillati</taxon>
        <taxon>Actinomycetota</taxon>
        <taxon>Actinomycetes</taxon>
        <taxon>Actinomycetales</taxon>
        <taxon>Actinomycetaceae</taxon>
        <taxon>Actinomyces</taxon>
    </lineage>
</organism>
<dbReference type="NCBIfam" id="TIGR01549">
    <property type="entry name" value="HAD-SF-IA-v1"/>
    <property type="match status" value="1"/>
</dbReference>
<dbReference type="KEGG" id="ard:AXF14_05550"/>
<sequence>MSSPEPRSDTGPDAAPESAPPPVLPVAPDGTVHLGADVRGILVDIDGVLADHRTAADAAVYSWASTLPGWALGPAETADLWERLDRKHFLRYQHGEHTFNGQLLARVREFVPGAADLDDDAAQAHIDDYYAHYRARLVPYPDVAGFIAGLRDAVARRGAAGERLAVAYVTNGDEESQRIKLDAVGALVEDWPLIASAEVAASKPDPRIFALACESIGTTPDVTVMVGDDPWSDVDGATGAGLRCVHLRRSPSAPSRPVATIDTLARLVVD</sequence>
<proteinExistence type="predicted"/>
<gene>
    <name evidence="5" type="ORF">AXF14_05550</name>
</gene>
<keyword evidence="6" id="KW-1185">Reference proteome</keyword>
<accession>A0A0X8JE36</accession>
<dbReference type="InterPro" id="IPR023214">
    <property type="entry name" value="HAD_sf"/>
</dbReference>
<evidence type="ECO:0000313" key="6">
    <source>
        <dbReference type="Proteomes" id="UP000065220"/>
    </source>
</evidence>
<evidence type="ECO:0000256" key="4">
    <source>
        <dbReference type="SAM" id="MobiDB-lite"/>
    </source>
</evidence>
<dbReference type="SFLD" id="SFLDG01129">
    <property type="entry name" value="C1.5:_HAD__Beta-PGM__Phosphata"/>
    <property type="match status" value="1"/>
</dbReference>
<dbReference type="InterPro" id="IPR036412">
    <property type="entry name" value="HAD-like_sf"/>
</dbReference>
<dbReference type="OrthoDB" id="9810501at2"/>
<name>A0A0X8JE36_ACTRD</name>
<evidence type="ECO:0000256" key="2">
    <source>
        <dbReference type="ARBA" id="ARBA00022801"/>
    </source>
</evidence>
<evidence type="ECO:0000256" key="1">
    <source>
        <dbReference type="ARBA" id="ARBA00001946"/>
    </source>
</evidence>
<dbReference type="PRINTS" id="PR00413">
    <property type="entry name" value="HADHALOGNASE"/>
</dbReference>
<dbReference type="GO" id="GO:0044281">
    <property type="term" value="P:small molecule metabolic process"/>
    <property type="evidence" value="ECO:0007669"/>
    <property type="project" value="UniProtKB-ARBA"/>
</dbReference>
<keyword evidence="3" id="KW-0460">Magnesium</keyword>